<evidence type="ECO:0000256" key="1">
    <source>
        <dbReference type="ARBA" id="ARBA00004123"/>
    </source>
</evidence>
<dbReference type="InterPro" id="IPR032458">
    <property type="entry name" value="Histone_H2A_CS"/>
</dbReference>
<dbReference type="GO" id="GO:0006882">
    <property type="term" value="P:intracellular zinc ion homeostasis"/>
    <property type="evidence" value="ECO:0007669"/>
    <property type="project" value="TreeGrafter"/>
</dbReference>
<comment type="similarity">
    <text evidence="4">Belongs to the histone H2A family.</text>
</comment>
<keyword evidence="5" id="KW-0158">Chromosome</keyword>
<feature type="transmembrane region" description="Helical" evidence="14">
    <location>
        <begin position="670"/>
        <end position="691"/>
    </location>
</feature>
<dbReference type="InterPro" id="IPR009072">
    <property type="entry name" value="Histone-fold"/>
</dbReference>
<feature type="domain" description="Core Histone H2A/H2B/H3" evidence="15">
    <location>
        <begin position="20"/>
        <end position="102"/>
    </location>
</feature>
<evidence type="ECO:0000259" key="15">
    <source>
        <dbReference type="Pfam" id="PF00125"/>
    </source>
</evidence>
<feature type="transmembrane region" description="Helical" evidence="14">
    <location>
        <begin position="414"/>
        <end position="434"/>
    </location>
</feature>
<comment type="caution">
    <text evidence="17">The sequence shown here is derived from an EMBL/GenBank/DDBJ whole genome shotgun (WGS) entry which is preliminary data.</text>
</comment>
<proteinExistence type="inferred from homology"/>
<dbReference type="InterPro" id="IPR002119">
    <property type="entry name" value="Histone_H2A"/>
</dbReference>
<dbReference type="GO" id="GO:0005385">
    <property type="term" value="F:zinc ion transmembrane transporter activity"/>
    <property type="evidence" value="ECO:0007669"/>
    <property type="project" value="TreeGrafter"/>
</dbReference>
<dbReference type="GO" id="GO:0046982">
    <property type="term" value="F:protein heterodimerization activity"/>
    <property type="evidence" value="ECO:0007669"/>
    <property type="project" value="InterPro"/>
</dbReference>
<comment type="subcellular location">
    <subcellularLocation>
        <location evidence="3">Chromosome</location>
    </subcellularLocation>
    <subcellularLocation>
        <location evidence="2">Membrane</location>
        <topology evidence="2">Multi-pass membrane protein</topology>
    </subcellularLocation>
    <subcellularLocation>
        <location evidence="1">Nucleus</location>
    </subcellularLocation>
</comment>
<dbReference type="Proteomes" id="UP001151516">
    <property type="component" value="Unassembled WGS sequence"/>
</dbReference>
<dbReference type="PANTHER" id="PTHR16950">
    <property type="entry name" value="ZINC TRANSPORTER SLC39A7 HISTIDINE-RICH MEMBRANE PROTEIN KE4"/>
    <property type="match status" value="1"/>
</dbReference>
<gene>
    <name evidence="17" type="ORF">IWW39_005573</name>
</gene>
<dbReference type="GO" id="GO:0000791">
    <property type="term" value="C:euchromatin"/>
    <property type="evidence" value="ECO:0007669"/>
    <property type="project" value="UniProtKB-ARBA"/>
</dbReference>
<dbReference type="SMART" id="SM00414">
    <property type="entry name" value="H2A"/>
    <property type="match status" value="1"/>
</dbReference>
<feature type="transmembrane region" description="Helical" evidence="14">
    <location>
        <begin position="797"/>
        <end position="820"/>
    </location>
</feature>
<dbReference type="GO" id="GO:0030527">
    <property type="term" value="F:structural constituent of chromatin"/>
    <property type="evidence" value="ECO:0007669"/>
    <property type="project" value="InterPro"/>
</dbReference>
<dbReference type="GO" id="GO:0000786">
    <property type="term" value="C:nucleosome"/>
    <property type="evidence" value="ECO:0007669"/>
    <property type="project" value="UniProtKB-KW"/>
</dbReference>
<dbReference type="InterPro" id="IPR003689">
    <property type="entry name" value="ZIP"/>
</dbReference>
<evidence type="ECO:0000256" key="13">
    <source>
        <dbReference type="SAM" id="MobiDB-lite"/>
    </source>
</evidence>
<evidence type="ECO:0000256" key="12">
    <source>
        <dbReference type="ARBA" id="ARBA00040236"/>
    </source>
</evidence>
<dbReference type="Gene3D" id="1.10.20.10">
    <property type="entry name" value="Histone, subunit A"/>
    <property type="match status" value="1"/>
</dbReference>
<evidence type="ECO:0000256" key="3">
    <source>
        <dbReference type="ARBA" id="ARBA00004286"/>
    </source>
</evidence>
<dbReference type="Pfam" id="PF00125">
    <property type="entry name" value="Histone"/>
    <property type="match status" value="1"/>
</dbReference>
<feature type="region of interest" description="Disordered" evidence="13">
    <location>
        <begin position="522"/>
        <end position="585"/>
    </location>
</feature>
<keyword evidence="6 14" id="KW-0812">Transmembrane</keyword>
<evidence type="ECO:0000313" key="17">
    <source>
        <dbReference type="EMBL" id="KAJ2683306.1"/>
    </source>
</evidence>
<evidence type="ECO:0000256" key="6">
    <source>
        <dbReference type="ARBA" id="ARBA00022692"/>
    </source>
</evidence>
<dbReference type="GO" id="GO:0016020">
    <property type="term" value="C:membrane"/>
    <property type="evidence" value="ECO:0007669"/>
    <property type="project" value="UniProtKB-SubCell"/>
</dbReference>
<dbReference type="Pfam" id="PF16211">
    <property type="entry name" value="Histone_H2A_C"/>
    <property type="match status" value="1"/>
</dbReference>
<dbReference type="InterPro" id="IPR007125">
    <property type="entry name" value="H2A/H2B/H3"/>
</dbReference>
<dbReference type="PRINTS" id="PR00620">
    <property type="entry name" value="HISTONEH2A"/>
</dbReference>
<dbReference type="GO" id="GO:0006338">
    <property type="term" value="P:chromatin remodeling"/>
    <property type="evidence" value="ECO:0007669"/>
    <property type="project" value="UniProtKB-ARBA"/>
</dbReference>
<dbReference type="EMBL" id="JANBTX010000301">
    <property type="protein sequence ID" value="KAJ2683306.1"/>
    <property type="molecule type" value="Genomic_DNA"/>
</dbReference>
<evidence type="ECO:0000256" key="8">
    <source>
        <dbReference type="ARBA" id="ARBA00023125"/>
    </source>
</evidence>
<keyword evidence="9 14" id="KW-0472">Membrane</keyword>
<dbReference type="GO" id="GO:0005634">
    <property type="term" value="C:nucleus"/>
    <property type="evidence" value="ECO:0007669"/>
    <property type="project" value="UniProtKB-SubCell"/>
</dbReference>
<feature type="compositionally biased region" description="Basic residues" evidence="13">
    <location>
        <begin position="526"/>
        <end position="544"/>
    </location>
</feature>
<evidence type="ECO:0000313" key="18">
    <source>
        <dbReference type="Proteomes" id="UP001151516"/>
    </source>
</evidence>
<dbReference type="PROSITE" id="PS00046">
    <property type="entry name" value="HISTONE_H2A"/>
    <property type="match status" value="1"/>
</dbReference>
<evidence type="ECO:0000256" key="9">
    <source>
        <dbReference type="ARBA" id="ARBA00023136"/>
    </source>
</evidence>
<dbReference type="InterPro" id="IPR032454">
    <property type="entry name" value="Histone_H2A_C"/>
</dbReference>
<dbReference type="FunFam" id="1.10.20.10:FF:000021">
    <property type="entry name" value="Histone H2A"/>
    <property type="match status" value="1"/>
</dbReference>
<keyword evidence="8" id="KW-0238">DNA-binding</keyword>
<dbReference type="PANTHER" id="PTHR16950:SF16">
    <property type="entry name" value="ZINC TRANSPORTER ZIP13"/>
    <property type="match status" value="1"/>
</dbReference>
<feature type="domain" description="Histone H2A C-terminal" evidence="16">
    <location>
        <begin position="104"/>
        <end position="130"/>
    </location>
</feature>
<keyword evidence="7 14" id="KW-1133">Transmembrane helix</keyword>
<feature type="transmembrane region" description="Helical" evidence="14">
    <location>
        <begin position="631"/>
        <end position="650"/>
    </location>
</feature>
<dbReference type="SUPFAM" id="SSF47113">
    <property type="entry name" value="Histone-fold"/>
    <property type="match status" value="1"/>
</dbReference>
<evidence type="ECO:0000256" key="4">
    <source>
        <dbReference type="ARBA" id="ARBA00010691"/>
    </source>
</evidence>
<reference evidence="17" key="1">
    <citation type="submission" date="2022-07" db="EMBL/GenBank/DDBJ databases">
        <title>Phylogenomic reconstructions and comparative analyses of Kickxellomycotina fungi.</title>
        <authorList>
            <person name="Reynolds N.K."/>
            <person name="Stajich J.E."/>
            <person name="Barry K."/>
            <person name="Grigoriev I.V."/>
            <person name="Crous P."/>
            <person name="Smith M.E."/>
        </authorList>
    </citation>
    <scope>NUCLEOTIDE SEQUENCE</scope>
    <source>
        <strain evidence="17">CBS 109367</strain>
    </source>
</reference>
<evidence type="ECO:0000256" key="7">
    <source>
        <dbReference type="ARBA" id="ARBA00022989"/>
    </source>
</evidence>
<evidence type="ECO:0000256" key="2">
    <source>
        <dbReference type="ARBA" id="ARBA00004141"/>
    </source>
</evidence>
<feature type="transmembrane region" description="Helical" evidence="14">
    <location>
        <begin position="495"/>
        <end position="511"/>
    </location>
</feature>
<dbReference type="OrthoDB" id="200954at2759"/>
<evidence type="ECO:0000256" key="5">
    <source>
        <dbReference type="ARBA" id="ARBA00022454"/>
    </source>
</evidence>
<keyword evidence="11" id="KW-0544">Nucleosome core</keyword>
<feature type="transmembrane region" description="Helical" evidence="14">
    <location>
        <begin position="446"/>
        <end position="464"/>
    </location>
</feature>
<evidence type="ECO:0000256" key="11">
    <source>
        <dbReference type="ARBA" id="ARBA00023269"/>
    </source>
</evidence>
<dbReference type="CDD" id="cd00074">
    <property type="entry name" value="HFD_H2A"/>
    <property type="match status" value="1"/>
</dbReference>
<feature type="region of interest" description="Disordered" evidence="13">
    <location>
        <begin position="1"/>
        <end position="23"/>
    </location>
</feature>
<sequence length="823" mass="86532">MPAKSVAAAPAASGGKYKADAASKRIQSRSSKAGLQFPVGRVHRYLKRHTKSATRVGAKAAVYTAAVLEYLVAEVLELSGNAARDLKSKRISPRHLQLAIRGDDELDLLVKATIAGGGVIPHIHKQLLEKAPALGCSACPVAAASSDLFGRCPLFDRVVKDQMLPSLITAEEAFAELDSHNCPIIRGASITSPEQLKAAAENSAKIEAAGGCPFRAQAGSGSHSVARNAAPPGQSMADECRHISDLLYTIDENDDSAATAKAAALAMDQLCNTKVPLITNCPLFQGVKARYQSNVITAQMGVGEMKANCPILSKELNPAMLFNFEEYGVHRDQNYDAAHASHGHPAGCCCAASNSCKAPHKKLYKRHDEQEEPGMCLPGGKTSCNHDQMLARGTGKVSGLERLLGGVFPKGNPAAASLLATFYISLFPNLVLFATPTSIPNKALRIMVSFAVGGLLGDVFLHLLPHMFAGEHGHGHHHHDDHAHGNEVSEHVRNTVYGCAIFVGLILFFVVDKFMRLLGGGGGHSHGGHSHSHGHSHSVGHSHKLSGGGSGDISGTDSKQLKLRKRRAPAKGGARALGDDNEADDEKDIEDAIAAQHKKEGKRPVKLSAYLNLIADAAHNFTDGLAMSASFYLSHAAGLSTFVAVFFHEIPHELGDFAILVQSGFSRSSALASQFFTALGAIAGTIAGIMIEEAGKGNSFNFRGLFAPGVPVFAAPAPGTESASMLPEAIGGALSLLPSTVAGVPWSKLVIPFTAGGFIYVGTVSVLPDLLQPDEDDVDTAKGRSLRPSEKHSARKGVTMALAELGAMFVGLGIMAVIALSEE</sequence>
<accession>A0A9W8GEZ7</accession>
<dbReference type="GO" id="GO:0003677">
    <property type="term" value="F:DNA binding"/>
    <property type="evidence" value="ECO:0007669"/>
    <property type="project" value="UniProtKB-KW"/>
</dbReference>
<name>A0A9W8GEZ7_9FUNG</name>
<dbReference type="Pfam" id="PF02535">
    <property type="entry name" value="Zip"/>
    <property type="match status" value="1"/>
</dbReference>
<feature type="compositionally biased region" description="Low complexity" evidence="13">
    <location>
        <begin position="1"/>
        <end position="16"/>
    </location>
</feature>
<evidence type="ECO:0000256" key="10">
    <source>
        <dbReference type="ARBA" id="ARBA00023242"/>
    </source>
</evidence>
<evidence type="ECO:0000256" key="14">
    <source>
        <dbReference type="SAM" id="Phobius"/>
    </source>
</evidence>
<keyword evidence="10" id="KW-0539">Nucleus</keyword>
<protein>
    <recommendedName>
        <fullName evidence="12">Histone H2A.Z</fullName>
    </recommendedName>
</protein>
<evidence type="ECO:0000259" key="16">
    <source>
        <dbReference type="Pfam" id="PF16211"/>
    </source>
</evidence>
<keyword evidence="18" id="KW-1185">Reference proteome</keyword>
<dbReference type="AlphaFoldDB" id="A0A9W8GEZ7"/>
<organism evidence="17 18">
    <name type="scientific">Coemansia spiralis</name>
    <dbReference type="NCBI Taxonomy" id="417178"/>
    <lineage>
        <taxon>Eukaryota</taxon>
        <taxon>Fungi</taxon>
        <taxon>Fungi incertae sedis</taxon>
        <taxon>Zoopagomycota</taxon>
        <taxon>Kickxellomycotina</taxon>
        <taxon>Kickxellomycetes</taxon>
        <taxon>Kickxellales</taxon>
        <taxon>Kickxellaceae</taxon>
        <taxon>Coemansia</taxon>
    </lineage>
</organism>